<keyword evidence="1" id="KW-0732">Signal</keyword>
<proteinExistence type="predicted"/>
<keyword evidence="4" id="KW-1185">Reference proteome</keyword>
<dbReference type="EMBL" id="JAUEIE010000001">
    <property type="protein sequence ID" value="MDN0021819.1"/>
    <property type="molecule type" value="Genomic_DNA"/>
</dbReference>
<dbReference type="Pfam" id="PF20125">
    <property type="entry name" value="DUF6515"/>
    <property type="match status" value="1"/>
</dbReference>
<dbReference type="InterPro" id="IPR045398">
    <property type="entry name" value="DUF6515"/>
</dbReference>
<evidence type="ECO:0000313" key="5">
    <source>
        <dbReference type="Proteomes" id="UP001168478"/>
    </source>
</evidence>
<organism evidence="3 5">
    <name type="scientific">Leyella lascolaii</name>
    <dbReference type="NCBI Taxonomy" id="1776379"/>
    <lineage>
        <taxon>Bacteria</taxon>
        <taxon>Pseudomonadati</taxon>
        <taxon>Bacteroidota</taxon>
        <taxon>Bacteroidia</taxon>
        <taxon>Bacteroidales</taxon>
        <taxon>Prevotellaceae</taxon>
        <taxon>Leyella</taxon>
    </lineage>
</organism>
<dbReference type="EMBL" id="JAUEIF010000001">
    <property type="protein sequence ID" value="MDN0024316.1"/>
    <property type="molecule type" value="Genomic_DNA"/>
</dbReference>
<sequence length="137" mass="15688">MKKIIVCMIAAVMSMACTGALAQPHKPKKPKKVRRVEVVAPSHRTFGSRTISVIPSKSIYVSFNGLRFIYDEGGRYYRKLAPSRYEIVRPPIGLLVEKIYKPKTVRRNKEKLYLSDGVLYKKVKTRHGKMYKVVGFV</sequence>
<reference evidence="3" key="1">
    <citation type="submission" date="2023-06" db="EMBL/GenBank/DDBJ databases">
        <authorList>
            <person name="Zeman M."/>
            <person name="Kubasova T."/>
            <person name="Jahodarova E."/>
            <person name="Nykrynova M."/>
            <person name="Rychlik I."/>
        </authorList>
    </citation>
    <scope>NUCLEOTIDE SEQUENCE</scope>
    <source>
        <strain evidence="3">ET15</strain>
        <strain evidence="2">ET37</strain>
    </source>
</reference>
<reference evidence="3" key="2">
    <citation type="submission" date="2023-08" db="EMBL/GenBank/DDBJ databases">
        <title>Identification and characterization of horizontal gene transfer across gut microbiota members of farm animals based on homology search.</title>
        <authorList>
            <person name="Schwarzerova J."/>
            <person name="Nykrynova M."/>
            <person name="Jureckova K."/>
            <person name="Cejkova D."/>
            <person name="Rychlik I."/>
        </authorList>
    </citation>
    <scope>NUCLEOTIDE SEQUENCE</scope>
    <source>
        <strain evidence="3">ET15</strain>
        <strain evidence="2">ET37</strain>
    </source>
</reference>
<dbReference type="Proteomes" id="UP001167831">
    <property type="component" value="Unassembled WGS sequence"/>
</dbReference>
<dbReference type="Proteomes" id="UP001168478">
    <property type="component" value="Unassembled WGS sequence"/>
</dbReference>
<accession>A0AAW7JR23</accession>
<evidence type="ECO:0000313" key="2">
    <source>
        <dbReference type="EMBL" id="MDN0021819.1"/>
    </source>
</evidence>
<feature type="chain" id="PRO_5043958770" evidence="1">
    <location>
        <begin position="23"/>
        <end position="137"/>
    </location>
</feature>
<protein>
    <submittedName>
        <fullName evidence="3">Uncharacterized protein</fullName>
    </submittedName>
</protein>
<dbReference type="AlphaFoldDB" id="A0AAW7JR23"/>
<dbReference type="RefSeq" id="WP_021992579.1">
    <property type="nucleotide sequence ID" value="NZ_CAUWBX010000044.1"/>
</dbReference>
<evidence type="ECO:0000313" key="4">
    <source>
        <dbReference type="Proteomes" id="UP001167831"/>
    </source>
</evidence>
<evidence type="ECO:0000256" key="1">
    <source>
        <dbReference type="SAM" id="SignalP"/>
    </source>
</evidence>
<comment type="caution">
    <text evidence="3">The sequence shown here is derived from an EMBL/GenBank/DDBJ whole genome shotgun (WGS) entry which is preliminary data.</text>
</comment>
<dbReference type="PROSITE" id="PS51257">
    <property type="entry name" value="PROKAR_LIPOPROTEIN"/>
    <property type="match status" value="1"/>
</dbReference>
<gene>
    <name evidence="2" type="ORF">QVN81_02095</name>
    <name evidence="3" type="ORF">QVN84_02090</name>
</gene>
<evidence type="ECO:0000313" key="3">
    <source>
        <dbReference type="EMBL" id="MDN0024316.1"/>
    </source>
</evidence>
<name>A0AAW7JR23_9BACT</name>
<feature type="signal peptide" evidence="1">
    <location>
        <begin position="1"/>
        <end position="22"/>
    </location>
</feature>